<evidence type="ECO:0000313" key="1">
    <source>
        <dbReference type="EMBL" id="QIU95086.1"/>
    </source>
</evidence>
<dbReference type="KEGG" id="bfc:BacF7301_13450"/>
<organism evidence="1 2">
    <name type="scientific">Bacteroides faecium</name>
    <dbReference type="NCBI Taxonomy" id="2715212"/>
    <lineage>
        <taxon>Bacteria</taxon>
        <taxon>Pseudomonadati</taxon>
        <taxon>Bacteroidota</taxon>
        <taxon>Bacteroidia</taxon>
        <taxon>Bacteroidales</taxon>
        <taxon>Bacteroidaceae</taxon>
        <taxon>Bacteroides</taxon>
    </lineage>
</organism>
<dbReference type="InterPro" id="IPR046173">
    <property type="entry name" value="DUF6175"/>
</dbReference>
<accession>A0A6H0KNQ9</accession>
<dbReference type="Proteomes" id="UP000501780">
    <property type="component" value="Chromosome"/>
</dbReference>
<gene>
    <name evidence="1" type="ORF">BacF7301_13450</name>
</gene>
<keyword evidence="2" id="KW-1185">Reference proteome</keyword>
<sequence length="316" mass="35308">MKKIYYAFVLLIYSINMFGQAKKPELMVVPSLPWCNERGYVVERQTELGSEILPDYKKALAQDKDLMNVISKIGILMADKGFPLKDLSASIKNMEIINAQNAMTLSKNSGAALAESALDMLKRTAKCDIVLEVDWSVNTTGPKKSVTYNLRGIDAYTNMQVAGAQGTGQPSFSAEIPVLIEEAISANMDNFTSQLQTHFDNLFENGREVAIDINVFDTGQGIDLETEYGDNELIDVIEEWLEKNCVKGRFSKTEGSENFAMFNQVRIPMMNENGKAMDTEDFVKELRKVLRKAPYNLTCKVVPRGLGRCQLIIGDK</sequence>
<name>A0A6H0KNQ9_9BACE</name>
<protein>
    <submittedName>
        <fullName evidence="1">Uncharacterized protein</fullName>
    </submittedName>
</protein>
<evidence type="ECO:0000313" key="2">
    <source>
        <dbReference type="Proteomes" id="UP000501780"/>
    </source>
</evidence>
<dbReference type="EMBL" id="CP050831">
    <property type="protein sequence ID" value="QIU95086.1"/>
    <property type="molecule type" value="Genomic_DNA"/>
</dbReference>
<proteinExistence type="predicted"/>
<dbReference type="RefSeq" id="WP_167963554.1">
    <property type="nucleotide sequence ID" value="NZ_CP050831.1"/>
</dbReference>
<dbReference type="AlphaFoldDB" id="A0A6H0KNQ9"/>
<dbReference type="Pfam" id="PF19672">
    <property type="entry name" value="DUF6175"/>
    <property type="match status" value="1"/>
</dbReference>
<reference evidence="1 2" key="1">
    <citation type="submission" date="2020-03" db="EMBL/GenBank/DDBJ databases">
        <title>Genomic analysis of Bacteroides faecium CBA7301.</title>
        <authorList>
            <person name="Kim J."/>
            <person name="Roh S.W."/>
        </authorList>
    </citation>
    <scope>NUCLEOTIDE SEQUENCE [LARGE SCALE GENOMIC DNA]</scope>
    <source>
        <strain evidence="1 2">CBA7301</strain>
    </source>
</reference>